<gene>
    <name evidence="1" type="ORF">CSLFYP84_03364</name>
</gene>
<dbReference type="EMBL" id="CACRUA010000043">
    <property type="protein sequence ID" value="VYU69247.1"/>
    <property type="molecule type" value="Genomic_DNA"/>
</dbReference>
<sequence>MIPCRLVAFFDDGDLCAERAGYRHCIYLFLLGKTYVVVKKIHKTGFMVFNVIYGNTDL</sequence>
<evidence type="ECO:0000313" key="1">
    <source>
        <dbReference type="EMBL" id="VYU69247.1"/>
    </source>
</evidence>
<organism evidence="1">
    <name type="scientific">Clostridium symbiosum</name>
    <name type="common">Bacteroides symbiosus</name>
    <dbReference type="NCBI Taxonomy" id="1512"/>
    <lineage>
        <taxon>Bacteria</taxon>
        <taxon>Bacillati</taxon>
        <taxon>Bacillota</taxon>
        <taxon>Clostridia</taxon>
        <taxon>Lachnospirales</taxon>
        <taxon>Lachnospiraceae</taxon>
        <taxon>Otoolea</taxon>
    </lineage>
</organism>
<proteinExistence type="predicted"/>
<name>A0A6N3GWK4_CLOSY</name>
<reference evidence="1" key="1">
    <citation type="submission" date="2019-11" db="EMBL/GenBank/DDBJ databases">
        <authorList>
            <person name="Feng L."/>
        </authorList>
    </citation>
    <scope>NUCLEOTIDE SEQUENCE</scope>
    <source>
        <strain evidence="1">CsymbiosumLFYP84</strain>
    </source>
</reference>
<protein>
    <submittedName>
        <fullName evidence="1">Uncharacterized protein</fullName>
    </submittedName>
</protein>
<dbReference type="AlphaFoldDB" id="A0A6N3GWK4"/>
<accession>A0A6N3GWK4</accession>